<comment type="caution">
    <text evidence="10">The sequence shown here is derived from an EMBL/GenBank/DDBJ whole genome shotgun (WGS) entry which is preliminary data.</text>
</comment>
<proteinExistence type="inferred from homology"/>
<evidence type="ECO:0000256" key="2">
    <source>
        <dbReference type="ARBA" id="ARBA00006236"/>
    </source>
</evidence>
<feature type="domain" description="Major facilitator superfamily (MFS) profile" evidence="9">
    <location>
        <begin position="13"/>
        <end position="410"/>
    </location>
</feature>
<organism evidence="10 11">
    <name type="scientific">Yoonia ponticola</name>
    <dbReference type="NCBI Taxonomy" id="1524255"/>
    <lineage>
        <taxon>Bacteria</taxon>
        <taxon>Pseudomonadati</taxon>
        <taxon>Pseudomonadota</taxon>
        <taxon>Alphaproteobacteria</taxon>
        <taxon>Rhodobacterales</taxon>
        <taxon>Paracoccaceae</taxon>
        <taxon>Yoonia</taxon>
    </lineage>
</organism>
<feature type="transmembrane region" description="Helical" evidence="8">
    <location>
        <begin position="48"/>
        <end position="67"/>
    </location>
</feature>
<evidence type="ECO:0000256" key="7">
    <source>
        <dbReference type="ARBA" id="ARBA00023136"/>
    </source>
</evidence>
<keyword evidence="4" id="KW-1003">Cell membrane</keyword>
<feature type="transmembrane region" description="Helical" evidence="8">
    <location>
        <begin position="137"/>
        <end position="159"/>
    </location>
</feature>
<dbReference type="AlphaFoldDB" id="A0A7W9BJM7"/>
<sequence length="410" mass="44314">MNVEQPVLGRKGTLFLLIVLGAFPPLTMDLYLPALPQMTETFSTSHSRINLTLGAYMIAFAVGMLFWGPLSERTGRKPVLFAALALYIVASLLCAASFDVEALIAARIIQGFAGGGVTVIGTSIVKDLFDGRERERVMATVMSLVLIAPMAAPILGAFLLKVASWHMMFVFLAIFGSCVLLFVTQYRETLAEKSTGHFLRSWNRLGVVLVNPRFAYLLVIFSLAPMSLMAFIGISSYVYVDGFGMSEQTFSFIFAFNAGCAMIGPTLYLRLTRVFSVQNVILACFAIILLGGVAMLLWGGLSPIIFAAIAAFMTIAVIVVRVPGANLLLDQQQRDTGSAAALIQFSVTLMGAAGIQIVTLNAQNLVHNYGVLLVSVGTGCTVLWLLVKNRPFVADKVSQPFKTEAVLERA</sequence>
<dbReference type="GO" id="GO:1990961">
    <property type="term" value="P:xenobiotic detoxification by transmembrane export across the plasma membrane"/>
    <property type="evidence" value="ECO:0007669"/>
    <property type="project" value="InterPro"/>
</dbReference>
<dbReference type="GO" id="GO:0005886">
    <property type="term" value="C:plasma membrane"/>
    <property type="evidence" value="ECO:0007669"/>
    <property type="project" value="UniProtKB-SubCell"/>
</dbReference>
<evidence type="ECO:0000256" key="4">
    <source>
        <dbReference type="ARBA" id="ARBA00022475"/>
    </source>
</evidence>
<comment type="similarity">
    <text evidence="2 8">Belongs to the major facilitator superfamily. Bcr/CmlA family.</text>
</comment>
<dbReference type="InterPro" id="IPR004812">
    <property type="entry name" value="Efflux_drug-R_Bcr/CmlA"/>
</dbReference>
<dbReference type="Pfam" id="PF07690">
    <property type="entry name" value="MFS_1"/>
    <property type="match status" value="1"/>
</dbReference>
<dbReference type="InterPro" id="IPR011701">
    <property type="entry name" value="MFS"/>
</dbReference>
<keyword evidence="7 8" id="KW-0472">Membrane</keyword>
<dbReference type="NCBIfam" id="TIGR00710">
    <property type="entry name" value="efflux_Bcr_CflA"/>
    <property type="match status" value="1"/>
</dbReference>
<evidence type="ECO:0000313" key="10">
    <source>
        <dbReference type="EMBL" id="MBB5721546.1"/>
    </source>
</evidence>
<keyword evidence="8" id="KW-0997">Cell inner membrane</keyword>
<dbReference type="InterPro" id="IPR020846">
    <property type="entry name" value="MFS_dom"/>
</dbReference>
<feature type="transmembrane region" description="Helical" evidence="8">
    <location>
        <begin position="104"/>
        <end position="125"/>
    </location>
</feature>
<dbReference type="RefSeq" id="WP_183526956.1">
    <property type="nucleotide sequence ID" value="NZ_JACIJM010000003.1"/>
</dbReference>
<keyword evidence="3 8" id="KW-0813">Transport</keyword>
<dbReference type="EMBL" id="JACIJM010000003">
    <property type="protein sequence ID" value="MBB5721546.1"/>
    <property type="molecule type" value="Genomic_DNA"/>
</dbReference>
<feature type="transmembrane region" description="Helical" evidence="8">
    <location>
        <begin position="280"/>
        <end position="298"/>
    </location>
</feature>
<dbReference type="PANTHER" id="PTHR23502:SF132">
    <property type="entry name" value="POLYAMINE TRANSPORTER 2-RELATED"/>
    <property type="match status" value="1"/>
</dbReference>
<name>A0A7W9BJM7_9RHOB</name>
<keyword evidence="5 8" id="KW-0812">Transmembrane</keyword>
<gene>
    <name evidence="10" type="ORF">FHS72_001158</name>
</gene>
<dbReference type="Gene3D" id="1.20.1720.10">
    <property type="entry name" value="Multidrug resistance protein D"/>
    <property type="match status" value="1"/>
</dbReference>
<evidence type="ECO:0000256" key="3">
    <source>
        <dbReference type="ARBA" id="ARBA00022448"/>
    </source>
</evidence>
<feature type="transmembrane region" description="Helical" evidence="8">
    <location>
        <begin position="12"/>
        <end position="28"/>
    </location>
</feature>
<dbReference type="Proteomes" id="UP000535415">
    <property type="component" value="Unassembled WGS sequence"/>
</dbReference>
<feature type="transmembrane region" description="Helical" evidence="8">
    <location>
        <begin position="79"/>
        <end position="98"/>
    </location>
</feature>
<feature type="transmembrane region" description="Helical" evidence="8">
    <location>
        <begin position="366"/>
        <end position="387"/>
    </location>
</feature>
<dbReference type="GO" id="GO:0042910">
    <property type="term" value="F:xenobiotic transmembrane transporter activity"/>
    <property type="evidence" value="ECO:0007669"/>
    <property type="project" value="InterPro"/>
</dbReference>
<comment type="subcellular location">
    <subcellularLocation>
        <location evidence="8">Cell inner membrane</location>
        <topology evidence="8">Multi-pass membrane protein</topology>
    </subcellularLocation>
    <subcellularLocation>
        <location evidence="1">Cell membrane</location>
        <topology evidence="1">Multi-pass membrane protein</topology>
    </subcellularLocation>
</comment>
<feature type="transmembrane region" description="Helical" evidence="8">
    <location>
        <begin position="165"/>
        <end position="183"/>
    </location>
</feature>
<evidence type="ECO:0000313" key="11">
    <source>
        <dbReference type="Proteomes" id="UP000535415"/>
    </source>
</evidence>
<protein>
    <recommendedName>
        <fullName evidence="8">Bcr/CflA family efflux transporter</fullName>
    </recommendedName>
</protein>
<feature type="transmembrane region" description="Helical" evidence="8">
    <location>
        <begin position="250"/>
        <end position="268"/>
    </location>
</feature>
<evidence type="ECO:0000256" key="1">
    <source>
        <dbReference type="ARBA" id="ARBA00004651"/>
    </source>
</evidence>
<evidence type="ECO:0000256" key="5">
    <source>
        <dbReference type="ARBA" id="ARBA00022692"/>
    </source>
</evidence>
<reference evidence="10 11" key="1">
    <citation type="submission" date="2020-08" db="EMBL/GenBank/DDBJ databases">
        <title>Genomic Encyclopedia of Type Strains, Phase IV (KMG-IV): sequencing the most valuable type-strain genomes for metagenomic binning, comparative biology and taxonomic classification.</title>
        <authorList>
            <person name="Goeker M."/>
        </authorList>
    </citation>
    <scope>NUCLEOTIDE SEQUENCE [LARGE SCALE GENOMIC DNA]</scope>
    <source>
        <strain evidence="10 11">DSM 101064</strain>
    </source>
</reference>
<keyword evidence="11" id="KW-1185">Reference proteome</keyword>
<evidence type="ECO:0000256" key="6">
    <source>
        <dbReference type="ARBA" id="ARBA00022989"/>
    </source>
</evidence>
<keyword evidence="6 8" id="KW-1133">Transmembrane helix</keyword>
<dbReference type="PROSITE" id="PS50850">
    <property type="entry name" value="MFS"/>
    <property type="match status" value="1"/>
</dbReference>
<accession>A0A7W9BJM7</accession>
<feature type="transmembrane region" description="Helical" evidence="8">
    <location>
        <begin position="341"/>
        <end position="360"/>
    </location>
</feature>
<evidence type="ECO:0000259" key="9">
    <source>
        <dbReference type="PROSITE" id="PS50850"/>
    </source>
</evidence>
<dbReference type="SUPFAM" id="SSF103473">
    <property type="entry name" value="MFS general substrate transporter"/>
    <property type="match status" value="1"/>
</dbReference>
<dbReference type="InterPro" id="IPR036259">
    <property type="entry name" value="MFS_trans_sf"/>
</dbReference>
<dbReference type="PANTHER" id="PTHR23502">
    <property type="entry name" value="MAJOR FACILITATOR SUPERFAMILY"/>
    <property type="match status" value="1"/>
</dbReference>
<dbReference type="CDD" id="cd17320">
    <property type="entry name" value="MFS_MdfA_MDR_like"/>
    <property type="match status" value="1"/>
</dbReference>
<feature type="transmembrane region" description="Helical" evidence="8">
    <location>
        <begin position="214"/>
        <end position="238"/>
    </location>
</feature>
<feature type="transmembrane region" description="Helical" evidence="8">
    <location>
        <begin position="304"/>
        <end position="329"/>
    </location>
</feature>
<evidence type="ECO:0000256" key="8">
    <source>
        <dbReference type="RuleBase" id="RU365088"/>
    </source>
</evidence>